<keyword evidence="6 8" id="KW-1133">Transmembrane helix</keyword>
<feature type="transmembrane region" description="Helical" evidence="8">
    <location>
        <begin position="131"/>
        <end position="148"/>
    </location>
</feature>
<dbReference type="Pfam" id="PF13231">
    <property type="entry name" value="PMT_2"/>
    <property type="match status" value="1"/>
</dbReference>
<dbReference type="InterPro" id="IPR050297">
    <property type="entry name" value="LipidA_mod_glycosyltrf_83"/>
</dbReference>
<gene>
    <name evidence="11" type="ORF">ENI96_14190</name>
</gene>
<protein>
    <submittedName>
        <fullName evidence="11">Glycosyltransferase family 39 protein</fullName>
    </submittedName>
</protein>
<feature type="transmembrane region" description="Helical" evidence="8">
    <location>
        <begin position="370"/>
        <end position="390"/>
    </location>
</feature>
<comment type="caution">
    <text evidence="11">The sequence shown here is derived from an EMBL/GenBank/DDBJ whole genome shotgun (WGS) entry which is preliminary data.</text>
</comment>
<dbReference type="GO" id="GO:0005886">
    <property type="term" value="C:plasma membrane"/>
    <property type="evidence" value="ECO:0007669"/>
    <property type="project" value="UniProtKB-SubCell"/>
</dbReference>
<organism evidence="11 12">
    <name type="scientific">Sedimenticola thiotaurini</name>
    <dbReference type="NCBI Taxonomy" id="1543721"/>
    <lineage>
        <taxon>Bacteria</taxon>
        <taxon>Pseudomonadati</taxon>
        <taxon>Pseudomonadota</taxon>
        <taxon>Gammaproteobacteria</taxon>
        <taxon>Chromatiales</taxon>
        <taxon>Sedimenticolaceae</taxon>
        <taxon>Sedimenticola</taxon>
    </lineage>
</organism>
<dbReference type="GO" id="GO:0010041">
    <property type="term" value="P:response to iron(III) ion"/>
    <property type="evidence" value="ECO:0007669"/>
    <property type="project" value="TreeGrafter"/>
</dbReference>
<feature type="transmembrane region" description="Helical" evidence="8">
    <location>
        <begin position="185"/>
        <end position="214"/>
    </location>
</feature>
<name>A0A831WBS5_9GAMM</name>
<keyword evidence="3" id="KW-0328">Glycosyltransferase</keyword>
<feature type="transmembrane region" description="Helical" evidence="8">
    <location>
        <begin position="280"/>
        <end position="302"/>
    </location>
</feature>
<evidence type="ECO:0000256" key="8">
    <source>
        <dbReference type="SAM" id="Phobius"/>
    </source>
</evidence>
<dbReference type="EMBL" id="DRKP01000181">
    <property type="protein sequence ID" value="HEB97567.1"/>
    <property type="molecule type" value="Genomic_DNA"/>
</dbReference>
<feature type="transmembrane region" description="Helical" evidence="8">
    <location>
        <begin position="26"/>
        <end position="44"/>
    </location>
</feature>
<feature type="transmembrane region" description="Helical" evidence="8">
    <location>
        <begin position="322"/>
        <end position="349"/>
    </location>
</feature>
<evidence type="ECO:0000256" key="6">
    <source>
        <dbReference type="ARBA" id="ARBA00022989"/>
    </source>
</evidence>
<feature type="transmembrane region" description="Helical" evidence="8">
    <location>
        <begin position="429"/>
        <end position="449"/>
    </location>
</feature>
<feature type="domain" description="Glycosyltransferase RgtA/B/C/D-like" evidence="9">
    <location>
        <begin position="82"/>
        <end position="245"/>
    </location>
</feature>
<keyword evidence="2" id="KW-1003">Cell membrane</keyword>
<feature type="transmembrane region" description="Helical" evidence="8">
    <location>
        <begin position="402"/>
        <end position="422"/>
    </location>
</feature>
<dbReference type="PANTHER" id="PTHR33908">
    <property type="entry name" value="MANNOSYLTRANSFERASE YKCB-RELATED"/>
    <property type="match status" value="1"/>
</dbReference>
<accession>A0A831WBS5</accession>
<keyword evidence="7 8" id="KW-0472">Membrane</keyword>
<evidence type="ECO:0000256" key="7">
    <source>
        <dbReference type="ARBA" id="ARBA00023136"/>
    </source>
</evidence>
<feature type="domain" description="Aminoarabinose transferase C-terminal" evidence="10">
    <location>
        <begin position="461"/>
        <end position="563"/>
    </location>
</feature>
<evidence type="ECO:0000256" key="3">
    <source>
        <dbReference type="ARBA" id="ARBA00022676"/>
    </source>
</evidence>
<sequence length="564" mass="62287">MRASPPPPTAQGSPAIPMSDSSISPALRWSVVALAALIWFGLLGHRDLMGPDEGRYAEIPLEMVNSGDWLTPRLNGFKYFEKPVLQYWLTAASYELFGVSSASARLPVALGGFLGALWVMFVGGRLWGARAGFYAFLVLIGTLYYGALGHLITLDMLVGVFMFLGVGALLIAQSDRSDPRRVRNWMLLGWAALGLATLTKGLMGVVLPGGALLLYSLWQRDWALWRHLHLGKGLLLYLAITAPWFVAVSLANPEFPEFFFIREHFQRYTTTVHQRNQPAWYFLPILLAGLLPWVVTGVAALVRPGFRWSGGGGSGFDAVRLLWVYAVFIVLFFSAGSSMLAAYILPVFPALALLMGRRLARGDRIGADQWLLLLLALALFAVVALLPSLLEGRFPAEALARYRPWLLGSACALLAGFVWLRWRGDRGPVAVSVMALAFLLAGQLAMRGFQPLGQARSSRALVEAIRPYLEPETPVYAVGFFPRTLAFYLGRPARLALASSELKMGIGQEPEKWLPDWDAFVQSWQRQERAVAVFPAGDFPSYSTRGVPFRILYRDSRQLAVVKP</sequence>
<reference evidence="11" key="1">
    <citation type="journal article" date="2020" name="mSystems">
        <title>Genome- and Community-Level Interaction Insights into Carbon Utilization and Element Cycling Functions of Hydrothermarchaeota in Hydrothermal Sediment.</title>
        <authorList>
            <person name="Zhou Z."/>
            <person name="Liu Y."/>
            <person name="Xu W."/>
            <person name="Pan J."/>
            <person name="Luo Z.H."/>
            <person name="Li M."/>
        </authorList>
    </citation>
    <scope>NUCLEOTIDE SEQUENCE [LARGE SCALE GENOMIC DNA]</scope>
    <source>
        <strain evidence="11">HyVt-443</strain>
    </source>
</reference>
<comment type="subcellular location">
    <subcellularLocation>
        <location evidence="1">Cell membrane</location>
        <topology evidence="1">Multi-pass membrane protein</topology>
    </subcellularLocation>
</comment>
<proteinExistence type="predicted"/>
<evidence type="ECO:0000256" key="1">
    <source>
        <dbReference type="ARBA" id="ARBA00004651"/>
    </source>
</evidence>
<evidence type="ECO:0000259" key="9">
    <source>
        <dbReference type="Pfam" id="PF13231"/>
    </source>
</evidence>
<evidence type="ECO:0000256" key="5">
    <source>
        <dbReference type="ARBA" id="ARBA00022692"/>
    </source>
</evidence>
<feature type="transmembrane region" description="Helical" evidence="8">
    <location>
        <begin position="154"/>
        <end position="173"/>
    </location>
</feature>
<dbReference type="Proteomes" id="UP000886251">
    <property type="component" value="Unassembled WGS sequence"/>
</dbReference>
<keyword evidence="5 8" id="KW-0812">Transmembrane</keyword>
<evidence type="ECO:0000313" key="12">
    <source>
        <dbReference type="Proteomes" id="UP000886251"/>
    </source>
</evidence>
<dbReference type="InterPro" id="IPR040845">
    <property type="entry name" value="Arnt_C"/>
</dbReference>
<dbReference type="InterPro" id="IPR038731">
    <property type="entry name" value="RgtA/B/C-like"/>
</dbReference>
<dbReference type="GO" id="GO:0016763">
    <property type="term" value="F:pentosyltransferase activity"/>
    <property type="evidence" value="ECO:0007669"/>
    <property type="project" value="TreeGrafter"/>
</dbReference>
<dbReference type="AlphaFoldDB" id="A0A831WBS5"/>
<evidence type="ECO:0000256" key="2">
    <source>
        <dbReference type="ARBA" id="ARBA00022475"/>
    </source>
</evidence>
<evidence type="ECO:0000313" key="11">
    <source>
        <dbReference type="EMBL" id="HEB97567.1"/>
    </source>
</evidence>
<feature type="transmembrane region" description="Helical" evidence="8">
    <location>
        <begin position="234"/>
        <end position="252"/>
    </location>
</feature>
<dbReference type="GO" id="GO:0009103">
    <property type="term" value="P:lipopolysaccharide biosynthetic process"/>
    <property type="evidence" value="ECO:0007669"/>
    <property type="project" value="TreeGrafter"/>
</dbReference>
<dbReference type="PANTHER" id="PTHR33908:SF3">
    <property type="entry name" value="UNDECAPRENYL PHOSPHATE-ALPHA-4-AMINO-4-DEOXY-L-ARABINOSE ARABINOSYL TRANSFERASE"/>
    <property type="match status" value="1"/>
</dbReference>
<keyword evidence="4" id="KW-0808">Transferase</keyword>
<evidence type="ECO:0000256" key="4">
    <source>
        <dbReference type="ARBA" id="ARBA00022679"/>
    </source>
</evidence>
<feature type="transmembrane region" description="Helical" evidence="8">
    <location>
        <begin position="104"/>
        <end position="124"/>
    </location>
</feature>
<dbReference type="Pfam" id="PF18583">
    <property type="entry name" value="Arnt_C"/>
    <property type="match status" value="1"/>
</dbReference>
<evidence type="ECO:0000259" key="10">
    <source>
        <dbReference type="Pfam" id="PF18583"/>
    </source>
</evidence>